<evidence type="ECO:0000313" key="3">
    <source>
        <dbReference type="EMBL" id="ADN17616.1"/>
    </source>
</evidence>
<keyword evidence="4" id="KW-1185">Reference proteome</keyword>
<evidence type="ECO:0000256" key="2">
    <source>
        <dbReference type="ARBA" id="ARBA00023002"/>
    </source>
</evidence>
<dbReference type="GO" id="GO:0016491">
    <property type="term" value="F:oxidoreductase activity"/>
    <property type="evidence" value="ECO:0007669"/>
    <property type="project" value="UniProtKB-KW"/>
</dbReference>
<reference evidence="4" key="1">
    <citation type="journal article" date="2011" name="MBio">
        <title>Novel metabolic attributes of the genus Cyanothece, comprising a group of unicellular nitrogen-fixing Cyanobacteria.</title>
        <authorList>
            <person name="Bandyopadhyay A."/>
            <person name="Elvitigala T."/>
            <person name="Welsh E."/>
            <person name="Stockel J."/>
            <person name="Liberton M."/>
            <person name="Min H."/>
            <person name="Sherman L.A."/>
            <person name="Pakrasi H.B."/>
        </authorList>
    </citation>
    <scope>NUCLEOTIDE SEQUENCE [LARGE SCALE GENOMIC DNA]</scope>
    <source>
        <strain evidence="4">PCC 7822</strain>
        <plasmid evidence="4">Cy782201</plasmid>
    </source>
</reference>
<dbReference type="FunFam" id="3.40.50.720:FF:000084">
    <property type="entry name" value="Short-chain dehydrogenase reductase"/>
    <property type="match status" value="1"/>
</dbReference>
<dbReference type="OrthoDB" id="560660at2"/>
<gene>
    <name evidence="3" type="ordered locus">Cyan7822_5755</name>
</gene>
<keyword evidence="2" id="KW-0560">Oxidoreductase</keyword>
<dbReference type="InterPro" id="IPR002347">
    <property type="entry name" value="SDR_fam"/>
</dbReference>
<proteinExistence type="inferred from homology"/>
<comment type="similarity">
    <text evidence="1">Belongs to the short-chain dehydrogenases/reductases (SDR) family.</text>
</comment>
<keyword evidence="3" id="KW-0614">Plasmid</keyword>
<geneLocation type="plasmid" evidence="3 4">
    <name>Cy782201</name>
</geneLocation>
<dbReference type="InterPro" id="IPR036291">
    <property type="entry name" value="NAD(P)-bd_dom_sf"/>
</dbReference>
<accession>E0UKY6</accession>
<dbReference type="PRINTS" id="PR00081">
    <property type="entry name" value="GDHRDH"/>
</dbReference>
<protein>
    <submittedName>
        <fullName evidence="3">Short-chain dehydrogenase/reductase SDR</fullName>
    </submittedName>
</protein>
<dbReference type="SUPFAM" id="SSF51735">
    <property type="entry name" value="NAD(P)-binding Rossmann-fold domains"/>
    <property type="match status" value="1"/>
</dbReference>
<dbReference type="PANTHER" id="PTHR42879">
    <property type="entry name" value="3-OXOACYL-(ACYL-CARRIER-PROTEIN) REDUCTASE"/>
    <property type="match status" value="1"/>
</dbReference>
<dbReference type="RefSeq" id="WP_013334366.1">
    <property type="nucleotide sequence ID" value="NC_014533.1"/>
</dbReference>
<name>E0UKY6_GLOV7</name>
<dbReference type="HOGENOM" id="CLU_010194_1_2_3"/>
<sequence>MDLGLKGKIALVTSSSRGIGKAIALGLAAEGCQVFICSRHPENLAKTAKEIQEKTHQSVIPIQADLSNKESIERLVTTITEKTEKIDILVNNVAGPPFNRHYELTDKDWQESFELTFLSQVIICEAFIPLMKKNHWGRIIFVTSVAIKQPGILIANAQRASVAVYAKTLSSELGEYNILVNTICPSFAITDQYYKIADEVAKKRQISQAEVLEEWRQSVPLKRPASAEEVANLAVFLASEKASYITGTCIQVDGGFVKSLF</sequence>
<dbReference type="Gene3D" id="3.40.50.720">
    <property type="entry name" value="NAD(P)-binding Rossmann-like Domain"/>
    <property type="match status" value="1"/>
</dbReference>
<dbReference type="Pfam" id="PF13561">
    <property type="entry name" value="adh_short_C2"/>
    <property type="match status" value="1"/>
</dbReference>
<evidence type="ECO:0000313" key="4">
    <source>
        <dbReference type="Proteomes" id="UP000008206"/>
    </source>
</evidence>
<evidence type="ECO:0000256" key="1">
    <source>
        <dbReference type="ARBA" id="ARBA00006484"/>
    </source>
</evidence>
<organism evidence="3 4">
    <name type="scientific">Gloeothece verrucosa (strain PCC 7822)</name>
    <name type="common">Cyanothece sp. (strain PCC 7822)</name>
    <dbReference type="NCBI Taxonomy" id="497965"/>
    <lineage>
        <taxon>Bacteria</taxon>
        <taxon>Bacillati</taxon>
        <taxon>Cyanobacteriota</taxon>
        <taxon>Cyanophyceae</taxon>
        <taxon>Oscillatoriophycideae</taxon>
        <taxon>Chroococcales</taxon>
        <taxon>Aphanothecaceae</taxon>
        <taxon>Gloeothece</taxon>
        <taxon>Gloeothece verrucosa</taxon>
    </lineage>
</organism>
<dbReference type="InterPro" id="IPR050259">
    <property type="entry name" value="SDR"/>
</dbReference>
<dbReference type="AlphaFoldDB" id="E0UKY6"/>
<dbReference type="Proteomes" id="UP000008206">
    <property type="component" value="Plasmid Cy782201"/>
</dbReference>
<dbReference type="PANTHER" id="PTHR42879:SF6">
    <property type="entry name" value="NADPH-DEPENDENT REDUCTASE BACG"/>
    <property type="match status" value="1"/>
</dbReference>
<dbReference type="CDD" id="cd05344">
    <property type="entry name" value="BKR_like_SDR_like"/>
    <property type="match status" value="1"/>
</dbReference>
<dbReference type="EMBL" id="CP002199">
    <property type="protein sequence ID" value="ADN17616.1"/>
    <property type="molecule type" value="Genomic_DNA"/>
</dbReference>
<dbReference type="KEGG" id="cyj:Cyan7822_5755"/>